<protein>
    <recommendedName>
        <fullName evidence="3">Mic1 domain-containing protein</fullName>
    </recommendedName>
</protein>
<name>A2EKN3_TRIV3</name>
<dbReference type="RefSeq" id="XP_001318995.1">
    <property type="nucleotide sequence ID" value="XM_001318960.1"/>
</dbReference>
<dbReference type="OrthoDB" id="10643220at2759"/>
<dbReference type="VEuPathDB" id="TrichDB:TVAGG3_0931430"/>
<reference evidence="1" key="1">
    <citation type="submission" date="2006-10" db="EMBL/GenBank/DDBJ databases">
        <authorList>
            <person name="Amadeo P."/>
            <person name="Zhao Q."/>
            <person name="Wortman J."/>
            <person name="Fraser-Liggett C."/>
            <person name="Carlton J."/>
        </authorList>
    </citation>
    <scope>NUCLEOTIDE SEQUENCE</scope>
    <source>
        <strain evidence="1">G3</strain>
    </source>
</reference>
<evidence type="ECO:0008006" key="3">
    <source>
        <dbReference type="Google" id="ProtNLM"/>
    </source>
</evidence>
<evidence type="ECO:0000313" key="2">
    <source>
        <dbReference type="Proteomes" id="UP000001542"/>
    </source>
</evidence>
<dbReference type="AlphaFoldDB" id="A2EKN3"/>
<evidence type="ECO:0000313" key="1">
    <source>
        <dbReference type="EMBL" id="EAY06772.1"/>
    </source>
</evidence>
<dbReference type="VEuPathDB" id="TrichDB:TVAG_103220"/>
<reference evidence="1" key="2">
    <citation type="journal article" date="2007" name="Science">
        <title>Draft genome sequence of the sexually transmitted pathogen Trichomonas vaginalis.</title>
        <authorList>
            <person name="Carlton J.M."/>
            <person name="Hirt R.P."/>
            <person name="Silva J.C."/>
            <person name="Delcher A.L."/>
            <person name="Schatz M."/>
            <person name="Zhao Q."/>
            <person name="Wortman J.R."/>
            <person name="Bidwell S.L."/>
            <person name="Alsmark U.C.M."/>
            <person name="Besteiro S."/>
            <person name="Sicheritz-Ponten T."/>
            <person name="Noel C.J."/>
            <person name="Dacks J.B."/>
            <person name="Foster P.G."/>
            <person name="Simillion C."/>
            <person name="Van de Peer Y."/>
            <person name="Miranda-Saavedra D."/>
            <person name="Barton G.J."/>
            <person name="Westrop G.D."/>
            <person name="Mueller S."/>
            <person name="Dessi D."/>
            <person name="Fiori P.L."/>
            <person name="Ren Q."/>
            <person name="Paulsen I."/>
            <person name="Zhang H."/>
            <person name="Bastida-Corcuera F.D."/>
            <person name="Simoes-Barbosa A."/>
            <person name="Brown M.T."/>
            <person name="Hayes R.D."/>
            <person name="Mukherjee M."/>
            <person name="Okumura C.Y."/>
            <person name="Schneider R."/>
            <person name="Smith A.J."/>
            <person name="Vanacova S."/>
            <person name="Villalvazo M."/>
            <person name="Haas B.J."/>
            <person name="Pertea M."/>
            <person name="Feldblyum T.V."/>
            <person name="Utterback T.R."/>
            <person name="Shu C.L."/>
            <person name="Osoegawa K."/>
            <person name="de Jong P.J."/>
            <person name="Hrdy I."/>
            <person name="Horvathova L."/>
            <person name="Zubacova Z."/>
            <person name="Dolezal P."/>
            <person name="Malik S.B."/>
            <person name="Logsdon J.M. Jr."/>
            <person name="Henze K."/>
            <person name="Gupta A."/>
            <person name="Wang C.C."/>
            <person name="Dunne R.L."/>
            <person name="Upcroft J.A."/>
            <person name="Upcroft P."/>
            <person name="White O."/>
            <person name="Salzberg S.L."/>
            <person name="Tang P."/>
            <person name="Chiu C.-H."/>
            <person name="Lee Y.-S."/>
            <person name="Embley T.M."/>
            <person name="Coombs G.H."/>
            <person name="Mottram J.C."/>
            <person name="Tachezy J."/>
            <person name="Fraser-Liggett C.M."/>
            <person name="Johnson P.J."/>
        </authorList>
    </citation>
    <scope>NUCLEOTIDE SEQUENCE [LARGE SCALE GENOMIC DNA]</scope>
    <source>
        <strain evidence="1">G3</strain>
    </source>
</reference>
<accession>A2EKN3</accession>
<organism evidence="1 2">
    <name type="scientific">Trichomonas vaginalis (strain ATCC PRA-98 / G3)</name>
    <dbReference type="NCBI Taxonomy" id="412133"/>
    <lineage>
        <taxon>Eukaryota</taxon>
        <taxon>Metamonada</taxon>
        <taxon>Parabasalia</taxon>
        <taxon>Trichomonadida</taxon>
        <taxon>Trichomonadidae</taxon>
        <taxon>Trichomonas</taxon>
    </lineage>
</organism>
<dbReference type="InParanoid" id="A2EKN3"/>
<gene>
    <name evidence="1" type="ORF">TVAG_103220</name>
</gene>
<dbReference type="SMR" id="A2EKN3"/>
<dbReference type="KEGG" id="tva:4764648"/>
<keyword evidence="2" id="KW-1185">Reference proteome</keyword>
<dbReference type="Proteomes" id="UP000001542">
    <property type="component" value="Unassembled WGS sequence"/>
</dbReference>
<dbReference type="EMBL" id="DS113415">
    <property type="protein sequence ID" value="EAY06772.1"/>
    <property type="molecule type" value="Genomic_DNA"/>
</dbReference>
<sequence>MKVASILSFFEKEEIPKGKIYSSNNVMVIFHDEEPLMTYYTQNVKNTITLESLDIDMNICKIIAVDMHNEGRLFMLVSKKSTPIAYFISINSDDSTHLPKIIQLCCSSVSFHKKILSVFIPQPNIFCIISREGISIHTITLQTIYSKMIQIRKCVYIKNYIMYASNKGVSLIKINDDGTISEFLKSGTTQLFIPFTLLIHPDFLTLVQYDTNNNIVFQRISHDGNILPSVSIPNFFNNGQNPDQYNYQMFDDAVLVSDDKFNAVYLDISTSKVVFLSKQFKLEENLQKIIFNKFGYSQTHKFKIHINFDSITDIDPDLIGAVLRRHKSLSRALTLFSQSLQQTKTVDGMKLLVNATAPYAIDSVAQVRYVRAIQFASVAEPHLILLALINTVNNMGEKMIDAAKNTIFELLAHIECIFTMKTLIAIWGLKLNEYALQIIAPKIGEEIDINPEYVQDILVYADICIESDKPDIAKRLILRFVLEEEQSSRDVNQIRMKYKEKFGEDPLSPSY</sequence>
<proteinExistence type="predicted"/>